<sequence length="438" mass="49690">MFYLNPDCTKLAKCTHLQTNLVFPKTHLEPTRITRLGCFQATECAAMGHLSPLMVDYNEDNIHGAAFWLLHVFHDCPWTWSAWLTPCPLRARESVCLDWVRFAFIAYPKAVPGFEPLISGMRGERVTTTLTIDNFTPLQIHLVSTKDSIESLVYDILQLNVLHKGLLMIQLARYSRYRSRQPESRECQRKERPQPCCCPLAVEELDTSLSRRRLSAPSSERSNHSCADAPTYTQTDPHIGKSNTVSTLRIARAQGARSQLLHESTDNYGTRVAVALRRKTRSRHPDFHQGTLTDDKKLLTRLLKTLRQPTTGFRPSWGSSGRRSPRVSVNLMFYLKPNWTVFEKYTHSCMIVTWSVTNGPVRRGNSGDMRQALHAIGCDIDFLVHQPVIISYRGICFPQSAKAVIGLGLPKVTVRDLCLLAIVGSLRTYDTFMRGTWS</sequence>
<dbReference type="Proteomes" id="UP000054324">
    <property type="component" value="Unassembled WGS sequence"/>
</dbReference>
<name>A0A074Z508_OPIVI</name>
<proteinExistence type="predicted"/>
<keyword evidence="3" id="KW-1185">Reference proteome</keyword>
<dbReference type="EMBL" id="KL596916">
    <property type="protein sequence ID" value="KER22146.1"/>
    <property type="molecule type" value="Genomic_DNA"/>
</dbReference>
<accession>A0A074Z508</accession>
<organism evidence="2 3">
    <name type="scientific">Opisthorchis viverrini</name>
    <name type="common">Southeast Asian liver fluke</name>
    <dbReference type="NCBI Taxonomy" id="6198"/>
    <lineage>
        <taxon>Eukaryota</taxon>
        <taxon>Metazoa</taxon>
        <taxon>Spiralia</taxon>
        <taxon>Lophotrochozoa</taxon>
        <taxon>Platyhelminthes</taxon>
        <taxon>Trematoda</taxon>
        <taxon>Digenea</taxon>
        <taxon>Opisthorchiida</taxon>
        <taxon>Opisthorchiata</taxon>
        <taxon>Opisthorchiidae</taxon>
        <taxon>Opisthorchis</taxon>
    </lineage>
</organism>
<dbReference type="OrthoDB" id="6253936at2759"/>
<dbReference type="CTD" id="20323847"/>
<gene>
    <name evidence="2" type="ORF">T265_09679</name>
</gene>
<reference evidence="2 3" key="1">
    <citation type="submission" date="2013-11" db="EMBL/GenBank/DDBJ databases">
        <title>Opisthorchis viverrini - life in the bile duct.</title>
        <authorList>
            <person name="Young N.D."/>
            <person name="Nagarajan N."/>
            <person name="Lin S.J."/>
            <person name="Korhonen P.K."/>
            <person name="Jex A.R."/>
            <person name="Hall R.S."/>
            <person name="Safavi-Hemami H."/>
            <person name="Kaewkong W."/>
            <person name="Bertrand D."/>
            <person name="Gao S."/>
            <person name="Seet Q."/>
            <person name="Wongkham S."/>
            <person name="Teh B.T."/>
            <person name="Wongkham C."/>
            <person name="Intapan P.M."/>
            <person name="Maleewong W."/>
            <person name="Yang X."/>
            <person name="Hu M."/>
            <person name="Wang Z."/>
            <person name="Hofmann A."/>
            <person name="Sternberg P.W."/>
            <person name="Tan P."/>
            <person name="Wang J."/>
            <person name="Gasser R.B."/>
        </authorList>
    </citation>
    <scope>NUCLEOTIDE SEQUENCE [LARGE SCALE GENOMIC DNA]</scope>
</reference>
<evidence type="ECO:0000313" key="2">
    <source>
        <dbReference type="EMBL" id="KER22146.1"/>
    </source>
</evidence>
<dbReference type="AlphaFoldDB" id="A0A074Z508"/>
<evidence type="ECO:0000256" key="1">
    <source>
        <dbReference type="SAM" id="MobiDB-lite"/>
    </source>
</evidence>
<evidence type="ECO:0000313" key="3">
    <source>
        <dbReference type="Proteomes" id="UP000054324"/>
    </source>
</evidence>
<dbReference type="KEGG" id="ovi:T265_09679"/>
<feature type="compositionally biased region" description="Polar residues" evidence="1">
    <location>
        <begin position="231"/>
        <end position="240"/>
    </location>
</feature>
<dbReference type="RefSeq" id="XP_009174098.1">
    <property type="nucleotide sequence ID" value="XM_009175834.1"/>
</dbReference>
<protein>
    <submittedName>
        <fullName evidence="2">Uncharacterized protein</fullName>
    </submittedName>
</protein>
<dbReference type="GeneID" id="20323847"/>
<feature type="region of interest" description="Disordered" evidence="1">
    <location>
        <begin position="209"/>
        <end position="240"/>
    </location>
</feature>